<organism evidence="4 5">
    <name type="scientific">Streptococcus anginosus</name>
    <dbReference type="NCBI Taxonomy" id="1328"/>
    <lineage>
        <taxon>Bacteria</taxon>
        <taxon>Bacillati</taxon>
        <taxon>Bacillota</taxon>
        <taxon>Bacilli</taxon>
        <taxon>Lactobacillales</taxon>
        <taxon>Streptococcaceae</taxon>
        <taxon>Streptococcus</taxon>
        <taxon>Streptococcus anginosus group</taxon>
    </lineage>
</organism>
<dbReference type="GO" id="GO:0016787">
    <property type="term" value="F:hydrolase activity"/>
    <property type="evidence" value="ECO:0007669"/>
    <property type="project" value="UniProtKB-KW"/>
</dbReference>
<dbReference type="RefSeq" id="WP_106384422.1">
    <property type="nucleotide sequence ID" value="NZ_PVSZ01000013.1"/>
</dbReference>
<feature type="chain" id="PRO_5015479264" evidence="2">
    <location>
        <begin position="22"/>
        <end position="346"/>
    </location>
</feature>
<gene>
    <name evidence="4" type="ORF">C6A27_06530</name>
</gene>
<proteinExistence type="predicted"/>
<dbReference type="Pfam" id="PF20434">
    <property type="entry name" value="BD-FAE"/>
    <property type="match status" value="1"/>
</dbReference>
<accession>A0A2T0G1K0</accession>
<feature type="domain" description="BD-FAE-like" evidence="3">
    <location>
        <begin position="164"/>
        <end position="255"/>
    </location>
</feature>
<dbReference type="SUPFAM" id="SSF53474">
    <property type="entry name" value="alpha/beta-Hydrolases"/>
    <property type="match status" value="1"/>
</dbReference>
<keyword evidence="2" id="KW-0732">Signal</keyword>
<comment type="caution">
    <text evidence="4">The sequence shown here is derived from an EMBL/GenBank/DDBJ whole genome shotgun (WGS) entry which is preliminary data.</text>
</comment>
<name>A0A2T0G1K0_STRAP</name>
<dbReference type="InterPro" id="IPR049492">
    <property type="entry name" value="BD-FAE-like_dom"/>
</dbReference>
<evidence type="ECO:0000256" key="2">
    <source>
        <dbReference type="SAM" id="SignalP"/>
    </source>
</evidence>
<dbReference type="Gene3D" id="3.40.50.1820">
    <property type="entry name" value="alpha/beta hydrolase"/>
    <property type="match status" value="1"/>
</dbReference>
<evidence type="ECO:0000313" key="5">
    <source>
        <dbReference type="Proteomes" id="UP000238573"/>
    </source>
</evidence>
<dbReference type="AlphaFoldDB" id="A0A2T0G1K0"/>
<sequence length="346" mass="38158">MKRVLALIFMMVLAVSFSSCADSSQDVEVVPRLNEDVQTDEASLMPDTEKETEEQSMTEHYTTNTKIEDVINDPVFGDYGRLIFPVDSGYYGGSTLGNLSLTWYNYIDSDKTVEICNYMRNQAENGDTIFYDIYTEEEKAADPAKRDTGLFFFKGNPGTKFAIVNAGGGFAYVGAMHDSFPHALELSKMGYNAFALIYRPGAQTACEDLSRAIAFIYRHTDKLQVDTDGYSLWGGSAGGRMADWVGTYGTEYFGEKAYPHPAAVIVNYTGLSEVIGYEPPTYSAVGTSDGIASWRTMKSRLDTMSEMGIPTEFHSYDGLPHGFGLGTGTAAEGWIDDAVAFWEDQM</sequence>
<keyword evidence="4" id="KW-0378">Hydrolase</keyword>
<feature type="region of interest" description="Disordered" evidence="1">
    <location>
        <begin position="37"/>
        <end position="59"/>
    </location>
</feature>
<dbReference type="Proteomes" id="UP000238573">
    <property type="component" value="Unassembled WGS sequence"/>
</dbReference>
<evidence type="ECO:0000256" key="1">
    <source>
        <dbReference type="SAM" id="MobiDB-lite"/>
    </source>
</evidence>
<dbReference type="InterPro" id="IPR029058">
    <property type="entry name" value="AB_hydrolase_fold"/>
</dbReference>
<dbReference type="PROSITE" id="PS51257">
    <property type="entry name" value="PROKAR_LIPOPROTEIN"/>
    <property type="match status" value="1"/>
</dbReference>
<dbReference type="EMBL" id="PVSZ01000013">
    <property type="protein sequence ID" value="PRT69936.1"/>
    <property type="molecule type" value="Genomic_DNA"/>
</dbReference>
<reference evidence="4 5" key="1">
    <citation type="journal article" date="1993" name="J. Dent. Res.">
        <title>The isolation and characterization of milleri group streptococci from dental periapical abscesses.</title>
        <authorList>
            <person name="Fisher L.E."/>
            <person name="Russell R.R."/>
        </authorList>
    </citation>
    <scope>NUCLEOTIDE SEQUENCE [LARGE SCALE GENOMIC DNA]</scope>
    <source>
        <strain evidence="4 5">OUP21</strain>
    </source>
</reference>
<evidence type="ECO:0000259" key="3">
    <source>
        <dbReference type="Pfam" id="PF20434"/>
    </source>
</evidence>
<protein>
    <submittedName>
        <fullName evidence="4">Alpha/beta hydrolase</fullName>
    </submittedName>
</protein>
<feature type="signal peptide" evidence="2">
    <location>
        <begin position="1"/>
        <end position="21"/>
    </location>
</feature>
<evidence type="ECO:0000313" key="4">
    <source>
        <dbReference type="EMBL" id="PRT69936.1"/>
    </source>
</evidence>